<keyword evidence="3" id="KW-1185">Reference proteome</keyword>
<proteinExistence type="predicted"/>
<name>A0A8T8X5I0_ASPJA</name>
<dbReference type="AlphaFoldDB" id="A0A8T8X5I0"/>
<evidence type="ECO:0000313" key="2">
    <source>
        <dbReference type="EMBL" id="RAH83301.1"/>
    </source>
</evidence>
<reference evidence="2 3" key="1">
    <citation type="submission" date="2018-02" db="EMBL/GenBank/DDBJ databases">
        <title>The genomes of Aspergillus section Nigri reveals drivers in fungal speciation.</title>
        <authorList>
            <consortium name="DOE Joint Genome Institute"/>
            <person name="Vesth T.C."/>
            <person name="Nybo J."/>
            <person name="Theobald S."/>
            <person name="Brandl J."/>
            <person name="Frisvad J.C."/>
            <person name="Nielsen K.F."/>
            <person name="Lyhne E.K."/>
            <person name="Kogle M.E."/>
            <person name="Kuo A."/>
            <person name="Riley R."/>
            <person name="Clum A."/>
            <person name="Nolan M."/>
            <person name="Lipzen A."/>
            <person name="Salamov A."/>
            <person name="Henrissat B."/>
            <person name="Wiebenga A."/>
            <person name="De vries R.P."/>
            <person name="Grigoriev I.V."/>
            <person name="Mortensen U.H."/>
            <person name="Andersen M.R."/>
            <person name="Baker S.E."/>
        </authorList>
    </citation>
    <scope>NUCLEOTIDE SEQUENCE [LARGE SCALE GENOMIC DNA]</scope>
    <source>
        <strain evidence="2 3">CBS 114.51</strain>
    </source>
</reference>
<keyword evidence="1" id="KW-0812">Transmembrane</keyword>
<organism evidence="2 3">
    <name type="scientific">Aspergillus japonicus CBS 114.51</name>
    <dbReference type="NCBI Taxonomy" id="1448312"/>
    <lineage>
        <taxon>Eukaryota</taxon>
        <taxon>Fungi</taxon>
        <taxon>Dikarya</taxon>
        <taxon>Ascomycota</taxon>
        <taxon>Pezizomycotina</taxon>
        <taxon>Eurotiomycetes</taxon>
        <taxon>Eurotiomycetidae</taxon>
        <taxon>Eurotiales</taxon>
        <taxon>Aspergillaceae</taxon>
        <taxon>Aspergillus</taxon>
        <taxon>Aspergillus subgen. Circumdati</taxon>
    </lineage>
</organism>
<protein>
    <submittedName>
        <fullName evidence="2">Uncharacterized protein</fullName>
    </submittedName>
</protein>
<dbReference type="Proteomes" id="UP000249497">
    <property type="component" value="Unassembled WGS sequence"/>
</dbReference>
<keyword evidence="1" id="KW-1133">Transmembrane helix</keyword>
<evidence type="ECO:0000313" key="3">
    <source>
        <dbReference type="Proteomes" id="UP000249497"/>
    </source>
</evidence>
<dbReference type="RefSeq" id="XP_025529195.1">
    <property type="nucleotide sequence ID" value="XM_025677479.1"/>
</dbReference>
<feature type="transmembrane region" description="Helical" evidence="1">
    <location>
        <begin position="6"/>
        <end position="27"/>
    </location>
</feature>
<keyword evidence="1" id="KW-0472">Membrane</keyword>
<sequence length="109" mass="12250">MGLSSSNPNFILLMYLYLSMYSTAHAYKRGTRFIRGEQNAFGVLLAFGLCVWLMGYGVLFFLADIPPSVLFLSGFKVRFSWGVRQTQTDSNEGRSGLFFCRNCFLFGGA</sequence>
<accession>A0A8T8X5I0</accession>
<dbReference type="EMBL" id="KZ824784">
    <property type="protein sequence ID" value="RAH83301.1"/>
    <property type="molecule type" value="Genomic_DNA"/>
</dbReference>
<dbReference type="OrthoDB" id="10338302at2759"/>
<gene>
    <name evidence="2" type="ORF">BO86DRAFT_55913</name>
</gene>
<dbReference type="GeneID" id="37181172"/>
<feature type="transmembrane region" description="Helical" evidence="1">
    <location>
        <begin position="39"/>
        <end position="63"/>
    </location>
</feature>
<evidence type="ECO:0000256" key="1">
    <source>
        <dbReference type="SAM" id="Phobius"/>
    </source>
</evidence>